<gene>
    <name evidence="1" type="ORF">EDS130_LOCUS22818</name>
    <name evidence="2" type="ORF">XAT740_LOCUS51010</name>
</gene>
<evidence type="ECO:0000313" key="2">
    <source>
        <dbReference type="EMBL" id="CAF1626742.1"/>
    </source>
</evidence>
<accession>A0A816CVH8</accession>
<protein>
    <submittedName>
        <fullName evidence="2">Uncharacterized protein</fullName>
    </submittedName>
</protein>
<dbReference type="Proteomes" id="UP000663828">
    <property type="component" value="Unassembled WGS sequence"/>
</dbReference>
<dbReference type="OrthoDB" id="9970215at2759"/>
<proteinExistence type="predicted"/>
<dbReference type="EMBL" id="CAJNOJ010000121">
    <property type="protein sequence ID" value="CAF1154947.1"/>
    <property type="molecule type" value="Genomic_DNA"/>
</dbReference>
<dbReference type="Proteomes" id="UP000663852">
    <property type="component" value="Unassembled WGS sequence"/>
</dbReference>
<comment type="caution">
    <text evidence="2">The sequence shown here is derived from an EMBL/GenBank/DDBJ whole genome shotgun (WGS) entry which is preliminary data.</text>
</comment>
<keyword evidence="3" id="KW-1185">Reference proteome</keyword>
<reference evidence="2" key="1">
    <citation type="submission" date="2021-02" db="EMBL/GenBank/DDBJ databases">
        <authorList>
            <person name="Nowell W R."/>
        </authorList>
    </citation>
    <scope>NUCLEOTIDE SEQUENCE</scope>
</reference>
<evidence type="ECO:0000313" key="1">
    <source>
        <dbReference type="EMBL" id="CAF1154947.1"/>
    </source>
</evidence>
<organism evidence="2 3">
    <name type="scientific">Adineta ricciae</name>
    <name type="common">Rotifer</name>
    <dbReference type="NCBI Taxonomy" id="249248"/>
    <lineage>
        <taxon>Eukaryota</taxon>
        <taxon>Metazoa</taxon>
        <taxon>Spiralia</taxon>
        <taxon>Gnathifera</taxon>
        <taxon>Rotifera</taxon>
        <taxon>Eurotatoria</taxon>
        <taxon>Bdelloidea</taxon>
        <taxon>Adinetida</taxon>
        <taxon>Adinetidae</taxon>
        <taxon>Adineta</taxon>
    </lineage>
</organism>
<sequence>MSTAIENNTTSNNITVPTCSFTYISNRTFQPRRVTGGERTWEYLKERFSRASEGLPDPSARYFETIGFGPFLFAVIGNDVFYHDREKWLHYESATNIEYGTIIIDL</sequence>
<dbReference type="AlphaFoldDB" id="A0A816CVH8"/>
<evidence type="ECO:0000313" key="3">
    <source>
        <dbReference type="Proteomes" id="UP000663828"/>
    </source>
</evidence>
<name>A0A816CVH8_ADIRI</name>
<dbReference type="EMBL" id="CAJNOR010007987">
    <property type="protein sequence ID" value="CAF1626742.1"/>
    <property type="molecule type" value="Genomic_DNA"/>
</dbReference>